<evidence type="ECO:0000256" key="1">
    <source>
        <dbReference type="SAM" id="Phobius"/>
    </source>
</evidence>
<reference evidence="2 3" key="1">
    <citation type="submission" date="2017-06" db="EMBL/GenBank/DDBJ databases">
        <title>Ant-infecting Ophiocordyceps genomes reveal a high diversity of potential behavioral manipulation genes and a possible major role for enterotoxins.</title>
        <authorList>
            <person name="De Bekker C."/>
            <person name="Evans H.C."/>
            <person name="Brachmann A."/>
            <person name="Hughes D.P."/>
        </authorList>
    </citation>
    <scope>NUCLEOTIDE SEQUENCE [LARGE SCALE GENOMIC DNA]</scope>
    <source>
        <strain evidence="2 3">1348a</strain>
    </source>
</reference>
<feature type="transmembrane region" description="Helical" evidence="1">
    <location>
        <begin position="205"/>
        <end position="223"/>
    </location>
</feature>
<evidence type="ECO:0000313" key="2">
    <source>
        <dbReference type="EMBL" id="PHH69109.1"/>
    </source>
</evidence>
<proteinExistence type="predicted"/>
<evidence type="ECO:0000313" key="3">
    <source>
        <dbReference type="Proteomes" id="UP000224854"/>
    </source>
</evidence>
<keyword evidence="3" id="KW-1185">Reference proteome</keyword>
<keyword evidence="1" id="KW-0472">Membrane</keyword>
<dbReference type="AlphaFoldDB" id="A0A2C5XE41"/>
<keyword evidence="1" id="KW-0812">Transmembrane</keyword>
<dbReference type="EMBL" id="NJEU01000996">
    <property type="protein sequence ID" value="PHH69109.1"/>
    <property type="molecule type" value="Genomic_DNA"/>
</dbReference>
<keyword evidence="1" id="KW-1133">Transmembrane helix</keyword>
<feature type="transmembrane region" description="Helical" evidence="1">
    <location>
        <begin position="33"/>
        <end position="54"/>
    </location>
</feature>
<accession>A0A2C5XE41</accession>
<name>A0A2C5XE41_9HYPO</name>
<protein>
    <recommendedName>
        <fullName evidence="4">Tetraspanin</fullName>
    </recommendedName>
</protein>
<sequence length="279" mass="29657">MVNPGIVYMLACSVLFAIAVVVHFHAWHLWLPLSPSLTVSTAVLPLAAFVNAYIHPNMLFAAHHPSRRLPCSTLSCAASLSSMTTDQPQPRPQAPRRLAPIVLQGIQALVCAVLATLLVHAAVGSAAMVDMQLDRRWEGLYHGGAELRQQLRVVQDALACCGLSNVDDRAVGDGHGMACARAFPWRGACREPWAAATRTSAATDAGVVFAVGVTQIVGLLLLGERTTWWTALRTSGCETASCETERGDHGASRRLLAAQAEGGDGRRYGGVEAEAGRAM</sequence>
<evidence type="ECO:0008006" key="4">
    <source>
        <dbReference type="Google" id="ProtNLM"/>
    </source>
</evidence>
<comment type="caution">
    <text evidence="2">The sequence shown here is derived from an EMBL/GenBank/DDBJ whole genome shotgun (WGS) entry which is preliminary data.</text>
</comment>
<organism evidence="2 3">
    <name type="scientific">Ophiocordyceps australis</name>
    <dbReference type="NCBI Taxonomy" id="1399860"/>
    <lineage>
        <taxon>Eukaryota</taxon>
        <taxon>Fungi</taxon>
        <taxon>Dikarya</taxon>
        <taxon>Ascomycota</taxon>
        <taxon>Pezizomycotina</taxon>
        <taxon>Sordariomycetes</taxon>
        <taxon>Hypocreomycetidae</taxon>
        <taxon>Hypocreales</taxon>
        <taxon>Ophiocordycipitaceae</taxon>
        <taxon>Ophiocordyceps</taxon>
    </lineage>
</organism>
<dbReference type="OrthoDB" id="71600at2759"/>
<dbReference type="Proteomes" id="UP000224854">
    <property type="component" value="Unassembled WGS sequence"/>
</dbReference>
<feature type="transmembrane region" description="Helical" evidence="1">
    <location>
        <begin position="7"/>
        <end position="27"/>
    </location>
</feature>
<feature type="transmembrane region" description="Helical" evidence="1">
    <location>
        <begin position="101"/>
        <end position="123"/>
    </location>
</feature>
<gene>
    <name evidence="2" type="ORF">CDD82_7985</name>
</gene>